<evidence type="ECO:0000313" key="2">
    <source>
        <dbReference type="Proteomes" id="UP000708208"/>
    </source>
</evidence>
<dbReference type="Proteomes" id="UP000708208">
    <property type="component" value="Unassembled WGS sequence"/>
</dbReference>
<organism evidence="1 2">
    <name type="scientific">Allacma fusca</name>
    <dbReference type="NCBI Taxonomy" id="39272"/>
    <lineage>
        <taxon>Eukaryota</taxon>
        <taxon>Metazoa</taxon>
        <taxon>Ecdysozoa</taxon>
        <taxon>Arthropoda</taxon>
        <taxon>Hexapoda</taxon>
        <taxon>Collembola</taxon>
        <taxon>Symphypleona</taxon>
        <taxon>Sminthuridae</taxon>
        <taxon>Allacma</taxon>
    </lineage>
</organism>
<sequence length="39" mass="4310">MGIQSIFMGFTTHCCPVCIVAFLQSHACLLPSDPLQLTW</sequence>
<keyword evidence="2" id="KW-1185">Reference proteome</keyword>
<name>A0A8J2KKH8_9HEXA</name>
<evidence type="ECO:0000313" key="1">
    <source>
        <dbReference type="EMBL" id="CAG7727585.1"/>
    </source>
</evidence>
<feature type="non-terminal residue" evidence="1">
    <location>
        <position position="1"/>
    </location>
</feature>
<accession>A0A8J2KKH8</accession>
<reference evidence="1" key="1">
    <citation type="submission" date="2021-06" db="EMBL/GenBank/DDBJ databases">
        <authorList>
            <person name="Hodson N. C."/>
            <person name="Mongue J. A."/>
            <person name="Jaron S. K."/>
        </authorList>
    </citation>
    <scope>NUCLEOTIDE SEQUENCE</scope>
</reference>
<protein>
    <submittedName>
        <fullName evidence="1">Uncharacterized protein</fullName>
    </submittedName>
</protein>
<dbReference type="EMBL" id="CAJVCH010150722">
    <property type="protein sequence ID" value="CAG7727585.1"/>
    <property type="molecule type" value="Genomic_DNA"/>
</dbReference>
<comment type="caution">
    <text evidence="1">The sequence shown here is derived from an EMBL/GenBank/DDBJ whole genome shotgun (WGS) entry which is preliminary data.</text>
</comment>
<proteinExistence type="predicted"/>
<gene>
    <name evidence="1" type="ORF">AFUS01_LOCUS16419</name>
</gene>
<dbReference type="AlphaFoldDB" id="A0A8J2KKH8"/>